<organism evidence="1 2">
    <name type="scientific">Citrullus colocynthis</name>
    <name type="common">colocynth</name>
    <dbReference type="NCBI Taxonomy" id="252529"/>
    <lineage>
        <taxon>Eukaryota</taxon>
        <taxon>Viridiplantae</taxon>
        <taxon>Streptophyta</taxon>
        <taxon>Embryophyta</taxon>
        <taxon>Tracheophyta</taxon>
        <taxon>Spermatophyta</taxon>
        <taxon>Magnoliopsida</taxon>
        <taxon>eudicotyledons</taxon>
        <taxon>Gunneridae</taxon>
        <taxon>Pentapetalae</taxon>
        <taxon>rosids</taxon>
        <taxon>fabids</taxon>
        <taxon>Cucurbitales</taxon>
        <taxon>Cucurbitaceae</taxon>
        <taxon>Benincaseae</taxon>
        <taxon>Citrullus</taxon>
    </lineage>
</organism>
<name>A0ABP0Y586_9ROSI</name>
<proteinExistence type="predicted"/>
<gene>
    <name evidence="1" type="ORF">CITCOLO1_LOCUS7420</name>
</gene>
<reference evidence="1 2" key="1">
    <citation type="submission" date="2024-03" db="EMBL/GenBank/DDBJ databases">
        <authorList>
            <person name="Gkanogiannis A."/>
            <person name="Becerra Lopez-Lavalle L."/>
        </authorList>
    </citation>
    <scope>NUCLEOTIDE SEQUENCE [LARGE SCALE GENOMIC DNA]</scope>
</reference>
<keyword evidence="2" id="KW-1185">Reference proteome</keyword>
<evidence type="ECO:0000313" key="2">
    <source>
        <dbReference type="Proteomes" id="UP001642487"/>
    </source>
</evidence>
<accession>A0ABP0Y586</accession>
<sequence length="145" mass="15721">MTLVLSIVVVPRQLPSVSFSVVGKDFPTIRDQQTSRFLLFFLISRRRLLPSHCAAPASSTNKPDRQRLFPLQRSLQIGTATSASRLLPSPAFAPTSCSAPAPATATSSIRAAPTSGVRTNQIGNEVAYLWNELPEAQQLLLTYLG</sequence>
<dbReference type="EMBL" id="OZ021736">
    <property type="protein sequence ID" value="CAK9315619.1"/>
    <property type="molecule type" value="Genomic_DNA"/>
</dbReference>
<evidence type="ECO:0000313" key="1">
    <source>
        <dbReference type="EMBL" id="CAK9315619.1"/>
    </source>
</evidence>
<protein>
    <submittedName>
        <fullName evidence="1">Uncharacterized protein</fullName>
    </submittedName>
</protein>
<dbReference type="Proteomes" id="UP001642487">
    <property type="component" value="Chromosome 2"/>
</dbReference>